<keyword evidence="2" id="KW-1185">Reference proteome</keyword>
<gene>
    <name evidence="1" type="ordered locus">LFE_2271</name>
</gene>
<protein>
    <submittedName>
        <fullName evidence="1">Uncharacterized protein</fullName>
    </submittedName>
</protein>
<dbReference type="Proteomes" id="UP000007382">
    <property type="component" value="Chromosome"/>
</dbReference>
<evidence type="ECO:0000313" key="1">
    <source>
        <dbReference type="EMBL" id="BAM07943.1"/>
    </source>
</evidence>
<sequence>MSGSKMTTKRKAILVAVKEPPPNGDYVWDGKDEVDRPLSREEMQKGIEAYRKKQVARSAALARNR</sequence>
<reference evidence="1 2" key="1">
    <citation type="journal article" date="2012" name="J. Bacteriol.">
        <title>Complete Genome Sequence of Leptospirillum ferrooxidans Strain C2-3, Isolated from a Fresh Volcanic Ash Deposit on the Island of Miyake, Japan.</title>
        <authorList>
            <person name="Fujimura R."/>
            <person name="Sato Y."/>
            <person name="Nishizawa T."/>
            <person name="Oshima K."/>
            <person name="Kim S.-W."/>
            <person name="Hattori M."/>
            <person name="Kamijo T."/>
            <person name="Ohta H."/>
        </authorList>
    </citation>
    <scope>NUCLEOTIDE SEQUENCE [LARGE SCALE GENOMIC DNA]</scope>
    <source>
        <strain evidence="1 2">C2-3</strain>
    </source>
</reference>
<evidence type="ECO:0000313" key="2">
    <source>
        <dbReference type="Proteomes" id="UP000007382"/>
    </source>
</evidence>
<dbReference type="AlphaFoldDB" id="I0IRP4"/>
<name>I0IRP4_LEPFC</name>
<dbReference type="EMBL" id="AP012342">
    <property type="protein sequence ID" value="BAM07943.1"/>
    <property type="molecule type" value="Genomic_DNA"/>
</dbReference>
<proteinExistence type="predicted"/>
<accession>I0IRP4</accession>
<dbReference type="STRING" id="1162668.LFE_2271"/>
<dbReference type="KEGG" id="lfc:LFE_2271"/>
<dbReference type="HOGENOM" id="CLU_2844519_0_0_0"/>
<dbReference type="RefSeq" id="WP_014450426.1">
    <property type="nucleotide sequence ID" value="NC_017094.1"/>
</dbReference>
<dbReference type="OrthoDB" id="9796641at2"/>
<dbReference type="PATRIC" id="fig|1162668.3.peg.2693"/>
<organism evidence="1 2">
    <name type="scientific">Leptospirillum ferrooxidans (strain C2-3)</name>
    <dbReference type="NCBI Taxonomy" id="1162668"/>
    <lineage>
        <taxon>Bacteria</taxon>
        <taxon>Pseudomonadati</taxon>
        <taxon>Nitrospirota</taxon>
        <taxon>Nitrospiria</taxon>
        <taxon>Nitrospirales</taxon>
        <taxon>Nitrospiraceae</taxon>
        <taxon>Leptospirillum</taxon>
    </lineage>
</organism>
<reference evidence="2" key="2">
    <citation type="submission" date="2012-03" db="EMBL/GenBank/DDBJ databases">
        <title>The complete genome sequence of the pioneer microbe on fresh volcanic deposit, Leptospirillum ferrooxidans strain C2-3.</title>
        <authorList>
            <person name="Fujimura R."/>
            <person name="Sato Y."/>
            <person name="Nishizawa T."/>
            <person name="Nanba K."/>
            <person name="Oshima K."/>
            <person name="Hattori M."/>
            <person name="Kamijo T."/>
            <person name="Ohta H."/>
        </authorList>
    </citation>
    <scope>NUCLEOTIDE SEQUENCE [LARGE SCALE GENOMIC DNA]</scope>
    <source>
        <strain evidence="2">C2-3</strain>
    </source>
</reference>